<reference evidence="19" key="1">
    <citation type="submission" date="2016-01" db="EMBL/GenBank/DDBJ databases">
        <authorList>
            <person name="Mitreva M."/>
            <person name="Pepin K.H."/>
            <person name="Mihindukulasuriya K.A."/>
            <person name="Fulton R."/>
            <person name="Fronick C."/>
            <person name="O'Laughlin M."/>
            <person name="Miner T."/>
            <person name="Herter B."/>
            <person name="Rosa B.A."/>
            <person name="Cordes M."/>
            <person name="Tomlinson C."/>
            <person name="Wollam A."/>
            <person name="Palsikar V.B."/>
            <person name="Mardis E.R."/>
            <person name="Wilson R.K."/>
        </authorList>
    </citation>
    <scope>NUCLEOTIDE SEQUENCE [LARGE SCALE GENOMIC DNA]</scope>
    <source>
        <strain evidence="19">DNF01167</strain>
    </source>
</reference>
<dbReference type="PROSITE" id="PS51103">
    <property type="entry name" value="PTS_EIIC_TYPE_1"/>
    <property type="match status" value="1"/>
</dbReference>
<dbReference type="EC" id="2.7.1.211" evidence="11"/>
<accession>A0A133ZUF8</accession>
<dbReference type="GO" id="GO:0015771">
    <property type="term" value="P:trehalose transport"/>
    <property type="evidence" value="ECO:0007669"/>
    <property type="project" value="TreeGrafter"/>
</dbReference>
<dbReference type="InterPro" id="IPR003352">
    <property type="entry name" value="PTS_EIIC"/>
</dbReference>
<keyword evidence="4" id="KW-0762">Sugar transport</keyword>
<dbReference type="PATRIC" id="fig|1379.3.peg.1284"/>
<evidence type="ECO:0000256" key="11">
    <source>
        <dbReference type="ARBA" id="ARBA00044053"/>
    </source>
</evidence>
<dbReference type="Gene3D" id="3.30.1360.60">
    <property type="entry name" value="Glucose permease domain IIB"/>
    <property type="match status" value="1"/>
</dbReference>
<keyword evidence="3" id="KW-1003">Cell membrane</keyword>
<dbReference type="SUPFAM" id="SSF55604">
    <property type="entry name" value="Glucose permease domain IIB"/>
    <property type="match status" value="1"/>
</dbReference>
<evidence type="ECO:0000313" key="18">
    <source>
        <dbReference type="EMBL" id="KXB59079.1"/>
    </source>
</evidence>
<evidence type="ECO:0000256" key="4">
    <source>
        <dbReference type="ARBA" id="ARBA00022597"/>
    </source>
</evidence>
<evidence type="ECO:0000256" key="10">
    <source>
        <dbReference type="ARBA" id="ARBA00023136"/>
    </source>
</evidence>
<evidence type="ECO:0000259" key="17">
    <source>
        <dbReference type="PROSITE" id="PS51103"/>
    </source>
</evidence>
<feature type="active site" description="Phosphocysteine intermediate; for EIIB activity" evidence="14">
    <location>
        <position position="43"/>
    </location>
</feature>
<evidence type="ECO:0000256" key="14">
    <source>
        <dbReference type="PROSITE-ProRule" id="PRU00421"/>
    </source>
</evidence>
<evidence type="ECO:0000256" key="3">
    <source>
        <dbReference type="ARBA" id="ARBA00022475"/>
    </source>
</evidence>
<evidence type="ECO:0000256" key="6">
    <source>
        <dbReference type="ARBA" id="ARBA00022683"/>
    </source>
</evidence>
<evidence type="ECO:0000256" key="13">
    <source>
        <dbReference type="ARBA" id="ARBA00048931"/>
    </source>
</evidence>
<dbReference type="STRING" id="1379.HMPREF3186_01304"/>
<dbReference type="InterPro" id="IPR013013">
    <property type="entry name" value="PTS_EIIC_1"/>
</dbReference>
<feature type="domain" description="PTS EIIC type-1" evidence="17">
    <location>
        <begin position="139"/>
        <end position="517"/>
    </location>
</feature>
<evidence type="ECO:0000256" key="8">
    <source>
        <dbReference type="ARBA" id="ARBA00022777"/>
    </source>
</evidence>
<dbReference type="InterPro" id="IPR036878">
    <property type="entry name" value="Glu_permease_IIB"/>
</dbReference>
<feature type="transmembrane region" description="Helical" evidence="15">
    <location>
        <begin position="344"/>
        <end position="367"/>
    </location>
</feature>
<evidence type="ECO:0000256" key="2">
    <source>
        <dbReference type="ARBA" id="ARBA00022448"/>
    </source>
</evidence>
<keyword evidence="6" id="KW-0598">Phosphotransferase system</keyword>
<feature type="domain" description="PTS EIIB type-1" evidence="16">
    <location>
        <begin position="21"/>
        <end position="104"/>
    </location>
</feature>
<feature type="transmembrane region" description="Helical" evidence="15">
    <location>
        <begin position="304"/>
        <end position="324"/>
    </location>
</feature>
<keyword evidence="2" id="KW-0813">Transport</keyword>
<evidence type="ECO:0000256" key="9">
    <source>
        <dbReference type="ARBA" id="ARBA00022989"/>
    </source>
</evidence>
<feature type="transmembrane region" description="Helical" evidence="15">
    <location>
        <begin position="379"/>
        <end position="408"/>
    </location>
</feature>
<feature type="transmembrane region" description="Helical" evidence="15">
    <location>
        <begin position="171"/>
        <end position="194"/>
    </location>
</feature>
<dbReference type="AlphaFoldDB" id="A0A133ZUF8"/>
<feature type="transmembrane region" description="Helical" evidence="15">
    <location>
        <begin position="485"/>
        <end position="507"/>
    </location>
</feature>
<dbReference type="FunFam" id="3.30.1360.60:FF:000001">
    <property type="entry name" value="PTS system glucose-specific IIBC component PtsG"/>
    <property type="match status" value="1"/>
</dbReference>
<dbReference type="GO" id="GO:0016301">
    <property type="term" value="F:kinase activity"/>
    <property type="evidence" value="ECO:0007669"/>
    <property type="project" value="UniProtKB-KW"/>
</dbReference>
<dbReference type="PROSITE" id="PS51098">
    <property type="entry name" value="PTS_EIIB_TYPE_1"/>
    <property type="match status" value="1"/>
</dbReference>
<gene>
    <name evidence="18" type="ORF">HMPREF3186_01304</name>
</gene>
<name>A0A133ZUF8_9BACL</name>
<evidence type="ECO:0000256" key="15">
    <source>
        <dbReference type="SAM" id="Phobius"/>
    </source>
</evidence>
<evidence type="ECO:0000256" key="7">
    <source>
        <dbReference type="ARBA" id="ARBA00022692"/>
    </source>
</evidence>
<feature type="transmembrane region" description="Helical" evidence="15">
    <location>
        <begin position="445"/>
        <end position="465"/>
    </location>
</feature>
<dbReference type="InterPro" id="IPR050558">
    <property type="entry name" value="PTS_Sugar-Specific_Components"/>
</dbReference>
<dbReference type="PANTHER" id="PTHR30175">
    <property type="entry name" value="PHOSPHOTRANSFERASE SYSTEM TRANSPORT PROTEIN"/>
    <property type="match status" value="1"/>
</dbReference>
<dbReference type="GO" id="GO:0009401">
    <property type="term" value="P:phosphoenolpyruvate-dependent sugar phosphotransferase system"/>
    <property type="evidence" value="ECO:0007669"/>
    <property type="project" value="UniProtKB-KW"/>
</dbReference>
<dbReference type="InterPro" id="IPR018113">
    <property type="entry name" value="PTrfase_EIIB_Cys"/>
</dbReference>
<evidence type="ECO:0000256" key="5">
    <source>
        <dbReference type="ARBA" id="ARBA00022679"/>
    </source>
</evidence>
<proteinExistence type="predicted"/>
<keyword evidence="8" id="KW-0418">Kinase</keyword>
<protein>
    <recommendedName>
        <fullName evidence="11">protein-N(pi)-phosphohistidine--sucrose phosphotransferase</fullName>
        <ecNumber evidence="11">2.7.1.211</ecNumber>
    </recommendedName>
</protein>
<dbReference type="GO" id="GO:0090589">
    <property type="term" value="F:protein-phosphocysteine-trehalose phosphotransferase system transporter activity"/>
    <property type="evidence" value="ECO:0007669"/>
    <property type="project" value="TreeGrafter"/>
</dbReference>
<dbReference type="PROSITE" id="PS01035">
    <property type="entry name" value="PTS_EIIB_TYPE_1_CYS"/>
    <property type="match status" value="1"/>
</dbReference>
<keyword evidence="10 15" id="KW-0472">Membrane</keyword>
<keyword evidence="9 15" id="KW-1133">Transmembrane helix</keyword>
<dbReference type="Pfam" id="PF02378">
    <property type="entry name" value="PTS_EIIC"/>
    <property type="match status" value="1"/>
</dbReference>
<evidence type="ECO:0000313" key="19">
    <source>
        <dbReference type="Proteomes" id="UP000070355"/>
    </source>
</evidence>
<dbReference type="Pfam" id="PF00367">
    <property type="entry name" value="PTS_EIIB"/>
    <property type="match status" value="1"/>
</dbReference>
<feature type="transmembrane region" description="Helical" evidence="15">
    <location>
        <begin position="273"/>
        <end position="292"/>
    </location>
</feature>
<dbReference type="InterPro" id="IPR001996">
    <property type="entry name" value="PTS_IIB_1"/>
</dbReference>
<comment type="catalytic activity">
    <reaction evidence="13">
        <text>N(pros)-phospho-L-histidyl-[protein](out) + sucrose = sucrose 6(G)-phosphate(in) + L-histidyl-[protein]</text>
        <dbReference type="Rhea" id="RHEA:49236"/>
        <dbReference type="Rhea" id="RHEA-COMP:9745"/>
        <dbReference type="Rhea" id="RHEA-COMP:9746"/>
        <dbReference type="ChEBI" id="CHEBI:17992"/>
        <dbReference type="ChEBI" id="CHEBI:29979"/>
        <dbReference type="ChEBI" id="CHEBI:64837"/>
        <dbReference type="ChEBI" id="CHEBI:91002"/>
        <dbReference type="EC" id="2.7.1.211"/>
    </reaction>
</comment>
<keyword evidence="7 15" id="KW-0812">Transmembrane</keyword>
<dbReference type="GO" id="GO:0005886">
    <property type="term" value="C:plasma membrane"/>
    <property type="evidence" value="ECO:0007669"/>
    <property type="project" value="UniProtKB-SubCell"/>
</dbReference>
<dbReference type="InterPro" id="IPR010973">
    <property type="entry name" value="PTS_IIBC_sucr"/>
</dbReference>
<comment type="function">
    <text evidence="12">The phosphoenolpyruvate-dependent sugar phosphotransferase system (sugar PTS), a major carbohydrate active transport system, catalyzes the phosphorylation of incoming sugar substrates concomitantly with their translocation across the cell membrane. This system is involved in sucrose transport.</text>
</comment>
<dbReference type="Proteomes" id="UP000070355">
    <property type="component" value="Unassembled WGS sequence"/>
</dbReference>
<dbReference type="EMBL" id="LSDC01000081">
    <property type="protein sequence ID" value="KXB59079.1"/>
    <property type="molecule type" value="Genomic_DNA"/>
</dbReference>
<dbReference type="PANTHER" id="PTHR30175:SF4">
    <property type="entry name" value="PTS SYSTEM TREHALOSE-SPECIFIC EIIBC COMPONENT"/>
    <property type="match status" value="1"/>
</dbReference>
<evidence type="ECO:0000256" key="1">
    <source>
        <dbReference type="ARBA" id="ARBA00004651"/>
    </source>
</evidence>
<feature type="transmembrane region" description="Helical" evidence="15">
    <location>
        <begin position="131"/>
        <end position="151"/>
    </location>
</feature>
<dbReference type="CDD" id="cd00212">
    <property type="entry name" value="PTS_IIB_glc"/>
    <property type="match status" value="1"/>
</dbReference>
<comment type="subcellular location">
    <subcellularLocation>
        <location evidence="1">Cell membrane</location>
        <topology evidence="1">Multi-pass membrane protein</topology>
    </subcellularLocation>
</comment>
<dbReference type="NCBIfam" id="TIGR01996">
    <property type="entry name" value="PTS-II-BC-sucr"/>
    <property type="match status" value="1"/>
</dbReference>
<comment type="caution">
    <text evidence="18">The sequence shown here is derived from an EMBL/GenBank/DDBJ whole genome shotgun (WGS) entry which is preliminary data.</text>
</comment>
<keyword evidence="5" id="KW-0808">Transferase</keyword>
<dbReference type="GO" id="GO:0008982">
    <property type="term" value="F:protein-N(PI)-phosphohistidine-sugar phosphotransferase activity"/>
    <property type="evidence" value="ECO:0007669"/>
    <property type="project" value="InterPro"/>
</dbReference>
<evidence type="ECO:0000259" key="16">
    <source>
        <dbReference type="PROSITE" id="PS51098"/>
    </source>
</evidence>
<organism evidence="18 19">
    <name type="scientific">Gemella haemolysans</name>
    <dbReference type="NCBI Taxonomy" id="1379"/>
    <lineage>
        <taxon>Bacteria</taxon>
        <taxon>Bacillati</taxon>
        <taxon>Bacillota</taxon>
        <taxon>Bacilli</taxon>
        <taxon>Bacillales</taxon>
        <taxon>Gemellaceae</taxon>
        <taxon>Gemella</taxon>
    </lineage>
</organism>
<evidence type="ECO:0000256" key="12">
    <source>
        <dbReference type="ARBA" id="ARBA00045139"/>
    </source>
</evidence>
<sequence>MVNVKSHYIKKYKGERTMDLKKVVKEVVEHSGGQENLRSVVHCATRLRLELNDEKKYNKEKLEDIEGVKGVFFNNGQLQLIFGSGLVQQVYAAYNEVFKGAASNSEEDSSETVKKPKGNPLQRFVKMLSDIFVPIIPAIVAGGLLMGINNVLTAKDLFYTGKSVIEANPGIAGLADMVNVFANAPFVFLPVLIGFSATKRFGGNPYLGAALAMLMVHPDVMNFYVFGKLDPSTNQLLAPALDIVNQSGQAVDGLQRLTSLQYWDVFGFKIAKVGYQGTVLPILAAAWLLATIEKFLRRVTPSWLDNLTTPLVSLFVTGFVTFAWMGPVLREAGTLLGEGLQWLYMQGGFVGAGIFGLFYAPIVITGLHQSFSAIETQLLAATGLTFIFPIASMSNVAQGAAVLAVLVFSKNTKMKSISSASGISALLGITEPAMFGVNLRLRYPFYGAIVGSAVGSAWIGLNKVFASALGAAGLPGFLSIPANHWSTFGIGLALSFIVSFSVTAYFFKTKKELVNAS</sequence>